<protein>
    <recommendedName>
        <fullName evidence="3">Mannose-6-phosphate isomerase</fullName>
    </recommendedName>
</protein>
<comment type="caution">
    <text evidence="1">The sequence shown here is derived from an EMBL/GenBank/DDBJ whole genome shotgun (WGS) entry which is preliminary data.</text>
</comment>
<proteinExistence type="predicted"/>
<reference evidence="1 2" key="1">
    <citation type="submission" date="2019-10" db="EMBL/GenBank/DDBJ databases">
        <title>Dictyobacter vulcani sp. nov., within the class Ktedonobacteria, isolated from soil of volcanic Mt. Zao.</title>
        <authorList>
            <person name="Zheng Y."/>
            <person name="Wang C.M."/>
            <person name="Sakai Y."/>
            <person name="Abe K."/>
            <person name="Yokota A."/>
            <person name="Yabe S."/>
        </authorList>
    </citation>
    <scope>NUCLEOTIDE SEQUENCE [LARGE SCALE GENOMIC DNA]</scope>
    <source>
        <strain evidence="1 2">W12</strain>
    </source>
</reference>
<gene>
    <name evidence="1" type="ORF">KDW_35430</name>
</gene>
<sequence>MSHIYPIRLHASLHETIWGGRRLEQDQWKTLHKTRASLENPGKLKSAPLFKTVPMKVKRWQKW</sequence>
<name>A0A5J4KSI6_9CHLR</name>
<keyword evidence="2" id="KW-1185">Reference proteome</keyword>
<evidence type="ECO:0000313" key="2">
    <source>
        <dbReference type="Proteomes" id="UP000326912"/>
    </source>
</evidence>
<evidence type="ECO:0008006" key="3">
    <source>
        <dbReference type="Google" id="ProtNLM"/>
    </source>
</evidence>
<organism evidence="1 2">
    <name type="scientific">Dictyobacter vulcani</name>
    <dbReference type="NCBI Taxonomy" id="2607529"/>
    <lineage>
        <taxon>Bacteria</taxon>
        <taxon>Bacillati</taxon>
        <taxon>Chloroflexota</taxon>
        <taxon>Ktedonobacteria</taxon>
        <taxon>Ktedonobacterales</taxon>
        <taxon>Dictyobacteraceae</taxon>
        <taxon>Dictyobacter</taxon>
    </lineage>
</organism>
<evidence type="ECO:0000313" key="1">
    <source>
        <dbReference type="EMBL" id="GER89381.1"/>
    </source>
</evidence>
<dbReference type="EMBL" id="BKZW01000001">
    <property type="protein sequence ID" value="GER89381.1"/>
    <property type="molecule type" value="Genomic_DNA"/>
</dbReference>
<accession>A0A5J4KSI6</accession>
<dbReference type="Proteomes" id="UP000326912">
    <property type="component" value="Unassembled WGS sequence"/>
</dbReference>
<dbReference type="AlphaFoldDB" id="A0A5J4KSI6"/>